<dbReference type="GO" id="GO:0009055">
    <property type="term" value="F:electron transfer activity"/>
    <property type="evidence" value="ECO:0007669"/>
    <property type="project" value="InterPro"/>
</dbReference>
<evidence type="ECO:0000256" key="6">
    <source>
        <dbReference type="PIRSR" id="PIRSR602322-1"/>
    </source>
</evidence>
<gene>
    <name evidence="9" type="ORF">SAMEA44541418_01611</name>
</gene>
<dbReference type="Proteomes" id="UP000215539">
    <property type="component" value="Chromosome 1"/>
</dbReference>
<evidence type="ECO:0000256" key="2">
    <source>
        <dbReference type="ARBA" id="ARBA00022617"/>
    </source>
</evidence>
<evidence type="ECO:0000256" key="3">
    <source>
        <dbReference type="ARBA" id="ARBA00022723"/>
    </source>
</evidence>
<feature type="domain" description="Class III cytochrome C" evidence="8">
    <location>
        <begin position="45"/>
        <end position="99"/>
    </location>
</feature>
<feature type="binding site" description="axial binding residue" evidence="6">
    <location>
        <position position="243"/>
    </location>
    <ligand>
        <name>heme c</name>
        <dbReference type="ChEBI" id="CHEBI:61717"/>
        <label>1</label>
    </ligand>
    <ligandPart>
        <name>Fe</name>
        <dbReference type="ChEBI" id="CHEBI:18248"/>
    </ligandPart>
</feature>
<sequence length="245" mass="28396">MNSGIHIARKRKKHYKLRYLVWVVGVLLFLAITYVVYYFLMQQTTNQEYEPVQPIHFSHKVHADDNKIDCQFCHSGVRSSGIADIPPLSVCMTCHTEINEYFGDGSKKANRNKPLYDNEIKKLYKYVGFNGQTFQYTGQKKPIQWVRVNNLPDHVHFNHSQHVVLGKLDCQVCHGEVSKMETVRQAAPLTMGWCIECHRTMEVQNLNGKYYQNYKEEHARLAKKLGVKRLTVAQLGGTECSKCHY</sequence>
<feature type="binding site" description="axial binding residue" evidence="6">
    <location>
        <position position="162"/>
    </location>
    <ligand>
        <name>heme c</name>
        <dbReference type="ChEBI" id="CHEBI:61717"/>
        <label>1</label>
    </ligand>
    <ligandPart>
        <name>Fe</name>
        <dbReference type="ChEBI" id="CHEBI:18248"/>
    </ligandPart>
</feature>
<evidence type="ECO:0000256" key="5">
    <source>
        <dbReference type="ARBA" id="ARBA00023004"/>
    </source>
</evidence>
<dbReference type="PANTHER" id="PTHR39425">
    <property type="entry name" value="LIPOPROTEIN CYTOCHROME C"/>
    <property type="match status" value="1"/>
</dbReference>
<keyword evidence="1" id="KW-0813">Transport</keyword>
<evidence type="ECO:0000313" key="10">
    <source>
        <dbReference type="Proteomes" id="UP000215539"/>
    </source>
</evidence>
<feature type="transmembrane region" description="Helical" evidence="7">
    <location>
        <begin position="20"/>
        <end position="40"/>
    </location>
</feature>
<evidence type="ECO:0000256" key="7">
    <source>
        <dbReference type="SAM" id="Phobius"/>
    </source>
</evidence>
<dbReference type="GO" id="GO:0046872">
    <property type="term" value="F:metal ion binding"/>
    <property type="evidence" value="ECO:0007669"/>
    <property type="project" value="UniProtKB-KW"/>
</dbReference>
<name>A0AAX2H0P9_9FLAO</name>
<feature type="binding site" description="axial binding residue" evidence="6">
    <location>
        <position position="198"/>
    </location>
    <ligand>
        <name>heme c</name>
        <dbReference type="ChEBI" id="CHEBI:61717"/>
        <label>1</label>
    </ligand>
    <ligandPart>
        <name>Fe</name>
        <dbReference type="ChEBI" id="CHEBI:18248"/>
    </ligandPart>
</feature>
<feature type="binding site" description="axial binding residue" evidence="6">
    <location>
        <position position="240"/>
    </location>
    <ligand>
        <name>heme c</name>
        <dbReference type="ChEBI" id="CHEBI:61717"/>
        <label>1</label>
    </ligand>
    <ligandPart>
        <name>Fe</name>
        <dbReference type="ChEBI" id="CHEBI:18248"/>
    </ligandPart>
</feature>
<dbReference type="RefSeq" id="WP_082752951.1">
    <property type="nucleotide sequence ID" value="NZ_CP014227.1"/>
</dbReference>
<dbReference type="InterPro" id="IPR036280">
    <property type="entry name" value="Multihaem_cyt_sf"/>
</dbReference>
<dbReference type="Pfam" id="PF02085">
    <property type="entry name" value="Cytochrom_CIII"/>
    <property type="match status" value="1"/>
</dbReference>
<feature type="binding site" description="axial binding residue" evidence="6">
    <location>
        <position position="174"/>
    </location>
    <ligand>
        <name>heme c</name>
        <dbReference type="ChEBI" id="CHEBI:61717"/>
        <label>1</label>
    </ligand>
    <ligandPart>
        <name>Fe</name>
        <dbReference type="ChEBI" id="CHEBI:18248"/>
    </ligandPart>
</feature>
<reference evidence="9 10" key="1">
    <citation type="submission" date="2017-06" db="EMBL/GenBank/DDBJ databases">
        <authorList>
            <consortium name="Pathogen Informatics"/>
        </authorList>
    </citation>
    <scope>NUCLEOTIDE SEQUENCE [LARGE SCALE GENOMIC DNA]</scope>
    <source>
        <strain evidence="9 10">NCTC12947</strain>
    </source>
</reference>
<dbReference type="GO" id="GO:0020037">
    <property type="term" value="F:heme binding"/>
    <property type="evidence" value="ECO:0007669"/>
    <property type="project" value="InterPro"/>
</dbReference>
<keyword evidence="7" id="KW-1133">Transmembrane helix</keyword>
<dbReference type="InterPro" id="IPR020942">
    <property type="entry name" value="Cyt_c_III_dom"/>
</dbReference>
<dbReference type="InterPro" id="IPR002322">
    <property type="entry name" value="Cyt_c_III"/>
</dbReference>
<protein>
    <submittedName>
        <fullName evidence="9">Class III cytochrome C family</fullName>
    </submittedName>
</protein>
<keyword evidence="2 6" id="KW-0349">Heme</keyword>
<feature type="binding site" description="axial binding residue" evidence="6">
    <location>
        <position position="159"/>
    </location>
    <ligand>
        <name>heme c</name>
        <dbReference type="ChEBI" id="CHEBI:61717"/>
        <label>1</label>
    </ligand>
    <ligandPart>
        <name>Fe</name>
        <dbReference type="ChEBI" id="CHEBI:18248"/>
    </ligandPart>
</feature>
<organism evidence="9 10">
    <name type="scientific">Capnocytophaga haemolytica</name>
    <dbReference type="NCBI Taxonomy" id="45243"/>
    <lineage>
        <taxon>Bacteria</taxon>
        <taxon>Pseudomonadati</taxon>
        <taxon>Bacteroidota</taxon>
        <taxon>Flavobacteriia</taxon>
        <taxon>Flavobacteriales</taxon>
        <taxon>Flavobacteriaceae</taxon>
        <taxon>Capnocytophaga</taxon>
    </lineage>
</organism>
<feature type="binding site" description="axial binding residue" evidence="6">
    <location>
        <position position="173"/>
    </location>
    <ligand>
        <name>heme c</name>
        <dbReference type="ChEBI" id="CHEBI:61717"/>
        <label>1</label>
    </ligand>
    <ligandPart>
        <name>Fe</name>
        <dbReference type="ChEBI" id="CHEBI:18248"/>
    </ligandPart>
</feature>
<dbReference type="AlphaFoldDB" id="A0AAX2H0P9"/>
<dbReference type="Gene3D" id="3.90.10.10">
    <property type="entry name" value="Cytochrome C3"/>
    <property type="match status" value="2"/>
</dbReference>
<evidence type="ECO:0000313" key="9">
    <source>
        <dbReference type="EMBL" id="SNV12755.1"/>
    </source>
</evidence>
<dbReference type="EMBL" id="LT906449">
    <property type="protein sequence ID" value="SNV12755.1"/>
    <property type="molecule type" value="Genomic_DNA"/>
</dbReference>
<keyword evidence="5 6" id="KW-0408">Iron</keyword>
<feature type="binding site" description="axial binding residue" evidence="6">
    <location>
        <position position="244"/>
    </location>
    <ligand>
        <name>heme c</name>
        <dbReference type="ChEBI" id="CHEBI:61717"/>
        <label>1</label>
    </ligand>
    <ligandPart>
        <name>Fe</name>
        <dbReference type="ChEBI" id="CHEBI:18248"/>
    </ligandPart>
</feature>
<accession>A0AAX2H0P9</accession>
<dbReference type="SUPFAM" id="SSF48695">
    <property type="entry name" value="Multiheme cytochromes"/>
    <property type="match status" value="1"/>
</dbReference>
<dbReference type="CDD" id="cd08168">
    <property type="entry name" value="Cytochrom_C3"/>
    <property type="match status" value="1"/>
</dbReference>
<keyword evidence="7" id="KW-0472">Membrane</keyword>
<evidence type="ECO:0000259" key="8">
    <source>
        <dbReference type="Pfam" id="PF02085"/>
    </source>
</evidence>
<comment type="cofactor">
    <cofactor evidence="6">
        <name>heme c</name>
        <dbReference type="ChEBI" id="CHEBI:61717"/>
    </cofactor>
    <text evidence="6">Binds 4 heme c groups covalently per monomer.</text>
</comment>
<dbReference type="PANTHER" id="PTHR39425:SF1">
    <property type="entry name" value="CYTOCHROME C7-LIKE DOMAIN-CONTAINING PROTEIN"/>
    <property type="match status" value="1"/>
</dbReference>
<proteinExistence type="predicted"/>
<keyword evidence="3 6" id="KW-0479">Metal-binding</keyword>
<keyword evidence="7" id="KW-0812">Transmembrane</keyword>
<evidence type="ECO:0000256" key="4">
    <source>
        <dbReference type="ARBA" id="ARBA00022982"/>
    </source>
</evidence>
<feature type="binding site" description="axial binding residue" evidence="6">
    <location>
        <position position="197"/>
    </location>
    <ligand>
        <name>heme c</name>
        <dbReference type="ChEBI" id="CHEBI:61717"/>
        <label>1</label>
    </ligand>
    <ligandPart>
        <name>Fe</name>
        <dbReference type="ChEBI" id="CHEBI:18248"/>
    </ligandPart>
</feature>
<evidence type="ECO:0000256" key="1">
    <source>
        <dbReference type="ARBA" id="ARBA00022448"/>
    </source>
</evidence>
<dbReference type="PRINTS" id="PR00609">
    <property type="entry name" value="CYTOCHROMEC3"/>
</dbReference>
<keyword evidence="4" id="KW-0249">Electron transport</keyword>
<feature type="binding site" description="axial binding residue" evidence="6">
    <location>
        <position position="170"/>
    </location>
    <ligand>
        <name>heme c</name>
        <dbReference type="ChEBI" id="CHEBI:61717"/>
        <label>1</label>
    </ligand>
    <ligandPart>
        <name>Fe</name>
        <dbReference type="ChEBI" id="CHEBI:18248"/>
    </ligandPart>
</feature>